<feature type="domain" description="U1-type" evidence="2">
    <location>
        <begin position="301"/>
        <end position="335"/>
    </location>
</feature>
<dbReference type="SUPFAM" id="SSF57667">
    <property type="entry name" value="beta-beta-alpha zinc fingers"/>
    <property type="match status" value="1"/>
</dbReference>
<sequence length="361" mass="41663">MVPRPFLARHYYAQGLGLFDPWVAPFNLLEMISDFEFINGELAQKKKDTAQEKAEEEQPGCGREINGSAESISYEEAIQRELEYQKWIKKRTLPHSASSELPPSSQISMILDDMLILDVAFCLRQDLPSEPNLIVTRREAVSLPLPQKLLPAPQFQDQQAQPIHQQFHSQHHPPPRHDRQAPPQRLQFKKPSLHQLRHVGPLLQPPYQKTSQQLRLQHRQTFPQAQQQSQDWQHPPKKQLLDQQPQRSKAQQPFSSRTVPLWCDVRKVPCMTAFHLEQHQLGKKHKAKWEEVLGDKNTGKKRPLWCNECSIPCMDEAAMAQHCVGKRHAARLLVIKAEQFERERMAKASRGIRDMGLGVCS</sequence>
<accession>A0A8K0IGU6</accession>
<dbReference type="OrthoDB" id="694733at2759"/>
<dbReference type="InterPro" id="IPR036236">
    <property type="entry name" value="Znf_C2H2_sf"/>
</dbReference>
<proteinExistence type="predicted"/>
<dbReference type="InterPro" id="IPR003604">
    <property type="entry name" value="Matrin/U1-like-C_Znf_C2H2"/>
</dbReference>
<evidence type="ECO:0000256" key="1">
    <source>
        <dbReference type="SAM" id="MobiDB-lite"/>
    </source>
</evidence>
<dbReference type="EMBL" id="CM017878">
    <property type="protein sequence ID" value="KAG1355247.1"/>
    <property type="molecule type" value="Genomic_DNA"/>
</dbReference>
<protein>
    <submittedName>
        <fullName evidence="3">Cell wall transcription factor ACE2</fullName>
    </submittedName>
</protein>
<feature type="compositionally biased region" description="Polar residues" evidence="1">
    <location>
        <begin position="209"/>
        <end position="232"/>
    </location>
</feature>
<keyword evidence="4" id="KW-1185">Reference proteome</keyword>
<feature type="region of interest" description="Disordered" evidence="1">
    <location>
        <begin position="209"/>
        <end position="253"/>
    </location>
</feature>
<dbReference type="GO" id="GO:0003676">
    <property type="term" value="F:nucleic acid binding"/>
    <property type="evidence" value="ECO:0007669"/>
    <property type="project" value="InterPro"/>
</dbReference>
<dbReference type="InterPro" id="IPR013087">
    <property type="entry name" value="Znf_C2H2_type"/>
</dbReference>
<reference evidence="3" key="2">
    <citation type="submission" date="2019-07" db="EMBL/GenBank/DDBJ databases">
        <authorList>
            <person name="Yang Y."/>
            <person name="Bocs S."/>
            <person name="Baudouin L."/>
        </authorList>
    </citation>
    <scope>NUCLEOTIDE SEQUENCE</scope>
    <source>
        <tissue evidence="3">Spear leaf of Hainan Tall coconut</tissue>
    </source>
</reference>
<dbReference type="SMART" id="SM00451">
    <property type="entry name" value="ZnF_U1"/>
    <property type="match status" value="2"/>
</dbReference>
<dbReference type="Gene3D" id="3.30.160.60">
    <property type="entry name" value="Classic Zinc Finger"/>
    <property type="match status" value="2"/>
</dbReference>
<gene>
    <name evidence="3" type="ORF">COCNU_07G013590</name>
</gene>
<feature type="compositionally biased region" description="Low complexity" evidence="1">
    <location>
        <begin position="155"/>
        <end position="168"/>
    </location>
</feature>
<evidence type="ECO:0000313" key="4">
    <source>
        <dbReference type="Proteomes" id="UP000797356"/>
    </source>
</evidence>
<dbReference type="GO" id="GO:0008270">
    <property type="term" value="F:zinc ion binding"/>
    <property type="evidence" value="ECO:0007669"/>
    <property type="project" value="InterPro"/>
</dbReference>
<evidence type="ECO:0000259" key="2">
    <source>
        <dbReference type="SMART" id="SM00451"/>
    </source>
</evidence>
<dbReference type="Pfam" id="PF12874">
    <property type="entry name" value="zf-met"/>
    <property type="match status" value="1"/>
</dbReference>
<organism evidence="3 4">
    <name type="scientific">Cocos nucifera</name>
    <name type="common">Coconut palm</name>
    <dbReference type="NCBI Taxonomy" id="13894"/>
    <lineage>
        <taxon>Eukaryota</taxon>
        <taxon>Viridiplantae</taxon>
        <taxon>Streptophyta</taxon>
        <taxon>Embryophyta</taxon>
        <taxon>Tracheophyta</taxon>
        <taxon>Spermatophyta</taxon>
        <taxon>Magnoliopsida</taxon>
        <taxon>Liliopsida</taxon>
        <taxon>Arecaceae</taxon>
        <taxon>Arecoideae</taxon>
        <taxon>Cocoseae</taxon>
        <taxon>Attaleinae</taxon>
        <taxon>Cocos</taxon>
    </lineage>
</organism>
<dbReference type="AlphaFoldDB" id="A0A8K0IGU6"/>
<comment type="caution">
    <text evidence="3">The sequence shown here is derived from an EMBL/GenBank/DDBJ whole genome shotgun (WGS) entry which is preliminary data.</text>
</comment>
<name>A0A8K0IGU6_COCNU</name>
<feature type="region of interest" description="Disordered" evidence="1">
    <location>
        <begin position="155"/>
        <end position="182"/>
    </location>
</feature>
<dbReference type="Proteomes" id="UP000797356">
    <property type="component" value="Chromosome 7"/>
</dbReference>
<feature type="domain" description="U1-type" evidence="2">
    <location>
        <begin position="258"/>
        <end position="292"/>
    </location>
</feature>
<reference evidence="3" key="1">
    <citation type="journal article" date="2017" name="Gigascience">
        <title>The genome draft of coconut (Cocos nucifera).</title>
        <authorList>
            <person name="Xiao Y."/>
            <person name="Xu P."/>
            <person name="Fan H."/>
            <person name="Baudouin L."/>
            <person name="Xia W."/>
            <person name="Bocs S."/>
            <person name="Xu J."/>
            <person name="Li Q."/>
            <person name="Guo A."/>
            <person name="Zhou L."/>
            <person name="Li J."/>
            <person name="Wu Y."/>
            <person name="Ma Z."/>
            <person name="Armero A."/>
            <person name="Issali A.E."/>
            <person name="Liu N."/>
            <person name="Peng M."/>
            <person name="Yang Y."/>
        </authorList>
    </citation>
    <scope>NUCLEOTIDE SEQUENCE</scope>
    <source>
        <tissue evidence="3">Spear leaf of Hainan Tall coconut</tissue>
    </source>
</reference>
<evidence type="ECO:0000313" key="3">
    <source>
        <dbReference type="EMBL" id="KAG1355247.1"/>
    </source>
</evidence>